<dbReference type="InterPro" id="IPR000742">
    <property type="entry name" value="EGF"/>
</dbReference>
<dbReference type="InterPro" id="IPR001611">
    <property type="entry name" value="Leu-rich_rpt"/>
</dbReference>
<feature type="transmembrane region" description="Helical" evidence="6">
    <location>
        <begin position="652"/>
        <end position="671"/>
    </location>
</feature>
<dbReference type="CDD" id="cd00054">
    <property type="entry name" value="EGF_CA"/>
    <property type="match status" value="1"/>
</dbReference>
<feature type="transmembrane region" description="Helical" evidence="6">
    <location>
        <begin position="388"/>
        <end position="409"/>
    </location>
</feature>
<dbReference type="SUPFAM" id="SSF52058">
    <property type="entry name" value="L domain-like"/>
    <property type="match status" value="1"/>
</dbReference>
<dbReference type="SUPFAM" id="SSF57196">
    <property type="entry name" value="EGF/Laminin"/>
    <property type="match status" value="1"/>
</dbReference>
<dbReference type="GO" id="GO:0005509">
    <property type="term" value="F:calcium ion binding"/>
    <property type="evidence" value="ECO:0007669"/>
    <property type="project" value="InterPro"/>
</dbReference>
<dbReference type="SMART" id="SM00369">
    <property type="entry name" value="LRR_TYP"/>
    <property type="match status" value="3"/>
</dbReference>
<evidence type="ECO:0000259" key="7">
    <source>
        <dbReference type="PROSITE" id="PS01186"/>
    </source>
</evidence>
<comment type="similarity">
    <text evidence="1 6">Belongs to the multi antimicrobial extrusion (MATE) (TC 2.A.66.1) family.</text>
</comment>
<dbReference type="SMART" id="SM00181">
    <property type="entry name" value="EGF"/>
    <property type="match status" value="2"/>
</dbReference>
<protein>
    <recommendedName>
        <fullName evidence="6">Multidrug and toxin extrusion protein</fullName>
    </recommendedName>
</protein>
<dbReference type="GO" id="GO:0016020">
    <property type="term" value="C:membrane"/>
    <property type="evidence" value="ECO:0007669"/>
    <property type="project" value="InterPro"/>
</dbReference>
<keyword evidence="6" id="KW-0812">Transmembrane</keyword>
<dbReference type="EMBL" id="JAKMXF010000109">
    <property type="protein sequence ID" value="KAI6658133.1"/>
    <property type="molecule type" value="Genomic_DNA"/>
</dbReference>
<evidence type="ECO:0000256" key="6">
    <source>
        <dbReference type="RuleBase" id="RU004914"/>
    </source>
</evidence>
<evidence type="ECO:0000256" key="5">
    <source>
        <dbReference type="ARBA" id="ARBA00023157"/>
    </source>
</evidence>
<evidence type="ECO:0000256" key="4">
    <source>
        <dbReference type="ARBA" id="ARBA00022737"/>
    </source>
</evidence>
<dbReference type="SMART" id="SM00179">
    <property type="entry name" value="EGF_CA"/>
    <property type="match status" value="2"/>
</dbReference>
<keyword evidence="9" id="KW-1185">Reference proteome</keyword>
<feature type="transmembrane region" description="Helical" evidence="6">
    <location>
        <begin position="421"/>
        <end position="443"/>
    </location>
</feature>
<dbReference type="FunFam" id="2.10.25.10:FF:000240">
    <property type="entry name" value="Vitamin K-dependent protein S"/>
    <property type="match status" value="1"/>
</dbReference>
<evidence type="ECO:0000313" key="8">
    <source>
        <dbReference type="EMBL" id="KAI6658133.1"/>
    </source>
</evidence>
<gene>
    <name evidence="8" type="ORF">LOD99_11140</name>
</gene>
<dbReference type="PROSITE" id="PS01186">
    <property type="entry name" value="EGF_2"/>
    <property type="match status" value="1"/>
</dbReference>
<feature type="transmembrane region" description="Helical" evidence="6">
    <location>
        <begin position="499"/>
        <end position="526"/>
    </location>
</feature>
<feature type="transmembrane region" description="Helical" evidence="6">
    <location>
        <begin position="449"/>
        <end position="471"/>
    </location>
</feature>
<feature type="transmembrane region" description="Helical" evidence="6">
    <location>
        <begin position="619"/>
        <end position="640"/>
    </location>
</feature>
<proteinExistence type="inferred from homology"/>
<evidence type="ECO:0000256" key="2">
    <source>
        <dbReference type="ARBA" id="ARBA00022536"/>
    </source>
</evidence>
<dbReference type="GO" id="GO:0042910">
    <property type="term" value="F:xenobiotic transmembrane transporter activity"/>
    <property type="evidence" value="ECO:0007669"/>
    <property type="project" value="InterPro"/>
</dbReference>
<feature type="transmembrane region" description="Helical" evidence="6">
    <location>
        <begin position="357"/>
        <end position="382"/>
    </location>
</feature>
<dbReference type="Gene3D" id="3.80.10.10">
    <property type="entry name" value="Ribonuclease Inhibitor"/>
    <property type="match status" value="1"/>
</dbReference>
<comment type="caution">
    <text evidence="8">The sequence shown here is derived from an EMBL/GenBank/DDBJ whole genome shotgun (WGS) entry which is preliminary data.</text>
</comment>
<dbReference type="InterPro" id="IPR001881">
    <property type="entry name" value="EGF-like_Ca-bd_dom"/>
</dbReference>
<dbReference type="AlphaFoldDB" id="A0AAV7KBB7"/>
<dbReference type="Pfam" id="PF07645">
    <property type="entry name" value="EGF_CA"/>
    <property type="match status" value="1"/>
</dbReference>
<evidence type="ECO:0000256" key="1">
    <source>
        <dbReference type="ARBA" id="ARBA00010199"/>
    </source>
</evidence>
<evidence type="ECO:0000256" key="3">
    <source>
        <dbReference type="ARBA" id="ARBA00022614"/>
    </source>
</evidence>
<dbReference type="Proteomes" id="UP001165289">
    <property type="component" value="Unassembled WGS sequence"/>
</dbReference>
<dbReference type="PROSITE" id="PS01187">
    <property type="entry name" value="EGF_CA"/>
    <property type="match status" value="1"/>
</dbReference>
<dbReference type="InterPro" id="IPR002528">
    <property type="entry name" value="MATE_fam"/>
</dbReference>
<sequence>MVRAEISDIQYTFQGLTSLSRLALEGNRITKLVSNEFKDLKSLTYLDLDGNGIQEVNKDALTGLDGLKYLSISANPLFPLQMLSYLSGLTVLQINYNSYRTLSPEPFEQITNIRYIYADNPFFCDCSLRWTSVVSQYRVYFLSSYCLEPSRVYRSSISTPSLYTNCTGNGLYSCFSGTVICPKGFICRDTPTGAACTCEDGYILHSTGECTDEDECKLEQNNCEQNCKNTIGSYECHCDIGYVLGDDGISCLDIDECIAGTDICTNEEVKFLTLLALPTSIMCLTEGFQMKLSNVFVGRASGEDVSTELSALFIGQMVISCSAYSLSEGLSVCVSILCSQAHGANQHRLVVLYYYRVLMLLILLCFPLFSLYVSVGPIVYLITQNWELSVGAGNYTNLFCFGFPAYAYYKISVCFLQSQNTVWIPLLYLLVGNLFNGILQYIFIFNYNLGIAGSAAAYVVSNYIIALLIFAHLKLSSQILSHAEFTIDLIKDWYHTAKYAFPAIMQIIIIMAVSNIFPIIILLLISHDKNQLAIYSIMYSVWFLFMLFTMGYERALTIRVGHLLGANTVTKAKKSAIFGMAFAETIVFSLSVLAMLFHRTLSVLFTTDDSFIKELHLDLLLQPIIILSDIIVLGQGVMNACGMQQIFAVMKFFFLFVLGFIAEVFLVKYFARKALAMYSILGLLRVSCFVTAMILLFSRDWNKFTLKKTNNIQLSDSLVELLHEKNPSSQFFEFGKFLDSKLFIITRYVICLIIGVSMLVVAMLQLR</sequence>
<name>A0AAV7KBB7_9METZ</name>
<dbReference type="InterPro" id="IPR003591">
    <property type="entry name" value="Leu-rich_rpt_typical-subtyp"/>
</dbReference>
<dbReference type="CDD" id="cd19941">
    <property type="entry name" value="TIL"/>
    <property type="match status" value="1"/>
</dbReference>
<dbReference type="Pfam" id="PF13855">
    <property type="entry name" value="LRR_8"/>
    <property type="match status" value="1"/>
</dbReference>
<organism evidence="8 9">
    <name type="scientific">Oopsacas minuta</name>
    <dbReference type="NCBI Taxonomy" id="111878"/>
    <lineage>
        <taxon>Eukaryota</taxon>
        <taxon>Metazoa</taxon>
        <taxon>Porifera</taxon>
        <taxon>Hexactinellida</taxon>
        <taxon>Hexasterophora</taxon>
        <taxon>Lyssacinosida</taxon>
        <taxon>Leucopsacidae</taxon>
        <taxon>Oopsacas</taxon>
    </lineage>
</organism>
<dbReference type="GO" id="GO:0015297">
    <property type="term" value="F:antiporter activity"/>
    <property type="evidence" value="ECO:0007669"/>
    <property type="project" value="InterPro"/>
</dbReference>
<feature type="transmembrane region" description="Helical" evidence="6">
    <location>
        <begin position="745"/>
        <end position="766"/>
    </location>
</feature>
<keyword evidence="3" id="KW-0433">Leucine-rich repeat</keyword>
<feature type="transmembrane region" description="Helical" evidence="6">
    <location>
        <begin position="532"/>
        <end position="555"/>
    </location>
</feature>
<dbReference type="Gene3D" id="2.10.25.10">
    <property type="entry name" value="Laminin"/>
    <property type="match status" value="1"/>
</dbReference>
<keyword evidence="2" id="KW-0245">EGF-like domain</keyword>
<keyword evidence="6" id="KW-0472">Membrane</keyword>
<dbReference type="Pfam" id="PF01554">
    <property type="entry name" value="MatE"/>
    <property type="match status" value="2"/>
</dbReference>
<reference evidence="8 9" key="1">
    <citation type="journal article" date="2023" name="BMC Biol.">
        <title>The compact genome of the sponge Oopsacas minuta (Hexactinellida) is lacking key metazoan core genes.</title>
        <authorList>
            <person name="Santini S."/>
            <person name="Schenkelaars Q."/>
            <person name="Jourda C."/>
            <person name="Duchesne M."/>
            <person name="Belahbib H."/>
            <person name="Rocher C."/>
            <person name="Selva M."/>
            <person name="Riesgo A."/>
            <person name="Vervoort M."/>
            <person name="Leys S.P."/>
            <person name="Kodjabachian L."/>
            <person name="Le Bivic A."/>
            <person name="Borchiellini C."/>
            <person name="Claverie J.M."/>
            <person name="Renard E."/>
        </authorList>
    </citation>
    <scope>NUCLEOTIDE SEQUENCE [LARGE SCALE GENOMIC DNA]</scope>
    <source>
        <strain evidence="8">SPO-2</strain>
    </source>
</reference>
<dbReference type="InterPro" id="IPR032675">
    <property type="entry name" value="LRR_dom_sf"/>
</dbReference>
<keyword evidence="4" id="KW-0677">Repeat</keyword>
<feature type="transmembrane region" description="Helical" evidence="6">
    <location>
        <begin position="677"/>
        <end position="698"/>
    </location>
</feature>
<dbReference type="InterPro" id="IPR049883">
    <property type="entry name" value="NOTCH1_EGF-like"/>
</dbReference>
<feature type="transmembrane region" description="Helical" evidence="6">
    <location>
        <begin position="576"/>
        <end position="599"/>
    </location>
</feature>
<dbReference type="PANTHER" id="PTHR11206">
    <property type="entry name" value="MULTIDRUG RESISTANCE PROTEIN"/>
    <property type="match status" value="1"/>
</dbReference>
<keyword evidence="5" id="KW-1015">Disulfide bond</keyword>
<evidence type="ECO:0000313" key="9">
    <source>
        <dbReference type="Proteomes" id="UP001165289"/>
    </source>
</evidence>
<feature type="domain" description="EGF-like" evidence="7">
    <location>
        <begin position="236"/>
        <end position="251"/>
    </location>
</feature>
<accession>A0AAV7KBB7</accession>
<keyword evidence="6" id="KW-1133">Transmembrane helix</keyword>
<dbReference type="InterPro" id="IPR018097">
    <property type="entry name" value="EGF_Ca-bd_CS"/>
</dbReference>